<organism evidence="1 2">
    <name type="scientific">Acinetobacter defluvii</name>
    <dbReference type="NCBI Taxonomy" id="1871111"/>
    <lineage>
        <taxon>Bacteria</taxon>
        <taxon>Pseudomonadati</taxon>
        <taxon>Pseudomonadota</taxon>
        <taxon>Gammaproteobacteria</taxon>
        <taxon>Moraxellales</taxon>
        <taxon>Moraxellaceae</taxon>
        <taxon>Acinetobacter</taxon>
    </lineage>
</organism>
<evidence type="ECO:0000313" key="2">
    <source>
        <dbReference type="Proteomes" id="UP000245977"/>
    </source>
</evidence>
<gene>
    <name evidence="1" type="ORF">DJ533_12840</name>
</gene>
<dbReference type="STRING" id="1871111.GCA_001704615_01249"/>
<protein>
    <submittedName>
        <fullName evidence="1">Uncharacterized protein</fullName>
    </submittedName>
</protein>
<dbReference type="OrthoDB" id="6706565at2"/>
<dbReference type="Proteomes" id="UP000245977">
    <property type="component" value="Chromosome"/>
</dbReference>
<proteinExistence type="predicted"/>
<sequence>MNKISDVLEHSLVQKFVHSLSAQTEQLDELINGLLSAPQPDLNQAIAHFIADQETHNFAYALDIQKENLNAIQNGLALKKENLADTAKIVALCLAIEADTLSQLGVAESLQDFPM</sequence>
<dbReference type="KEGG" id="adv:DJ533_12840"/>
<evidence type="ECO:0000313" key="1">
    <source>
        <dbReference type="EMBL" id="AWL29395.1"/>
    </source>
</evidence>
<reference evidence="1" key="1">
    <citation type="submission" date="2019-08" db="EMBL/GenBank/DDBJ databases">
        <title>The complete genome of Acinetobacter defluvii strain WCHAD010030.</title>
        <authorList>
            <person name="Hu Y."/>
            <person name="Qin J."/>
            <person name="Feng Y."/>
            <person name="Zong Z."/>
        </authorList>
    </citation>
    <scope>NUCLEOTIDE SEQUENCE</scope>
    <source>
        <strain evidence="1">WCHA30</strain>
    </source>
</reference>
<dbReference type="EMBL" id="CP029397">
    <property type="protein sequence ID" value="AWL29395.1"/>
    <property type="molecule type" value="Genomic_DNA"/>
</dbReference>
<dbReference type="AlphaFoldDB" id="A0A2S2FF32"/>
<name>A0A2S2FF32_9GAMM</name>
<dbReference type="RefSeq" id="WP_065992468.1">
    <property type="nucleotide sequence ID" value="NZ_CP029397.2"/>
</dbReference>
<keyword evidence="2" id="KW-1185">Reference proteome</keyword>
<accession>A0A2S2FF32</accession>